<proteinExistence type="predicted"/>
<feature type="non-terminal residue" evidence="1">
    <location>
        <position position="48"/>
    </location>
</feature>
<sequence length="48" mass="4895">MLAVMAPEGGPACHAGFFYGSAADGALLTGAAINPELELEISWFAARV</sequence>
<dbReference type="EMBL" id="UOEX01000198">
    <property type="protein sequence ID" value="VAW37090.1"/>
    <property type="molecule type" value="Genomic_DNA"/>
</dbReference>
<protein>
    <submittedName>
        <fullName evidence="1">Uncharacterized protein</fullName>
    </submittedName>
</protein>
<accession>A0A3B0V8A9</accession>
<organism evidence="1">
    <name type="scientific">hydrothermal vent metagenome</name>
    <dbReference type="NCBI Taxonomy" id="652676"/>
    <lineage>
        <taxon>unclassified sequences</taxon>
        <taxon>metagenomes</taxon>
        <taxon>ecological metagenomes</taxon>
    </lineage>
</organism>
<gene>
    <name evidence="1" type="ORF">MNBD_DELTA03-1419</name>
</gene>
<name>A0A3B0V8A9_9ZZZZ</name>
<evidence type="ECO:0000313" key="1">
    <source>
        <dbReference type="EMBL" id="VAW37090.1"/>
    </source>
</evidence>
<reference evidence="1" key="1">
    <citation type="submission" date="2018-06" db="EMBL/GenBank/DDBJ databases">
        <authorList>
            <person name="Zhirakovskaya E."/>
        </authorList>
    </citation>
    <scope>NUCLEOTIDE SEQUENCE</scope>
</reference>
<dbReference type="AlphaFoldDB" id="A0A3B0V8A9"/>